<dbReference type="STRING" id="1071381.G8BXT2"/>
<dbReference type="HOGENOM" id="CLU_079140_4_1_1"/>
<dbReference type="KEGG" id="tpf:TPHA_0I02060"/>
<evidence type="ECO:0000313" key="6">
    <source>
        <dbReference type="Proteomes" id="UP000005666"/>
    </source>
</evidence>
<dbReference type="PANTHER" id="PTHR14742:SF0">
    <property type="entry name" value="RIBONUCLEASE P PROTEIN SUBUNIT P21"/>
    <property type="match status" value="1"/>
</dbReference>
<comment type="similarity">
    <text evidence="4">Belongs to the eukaryotic/archaeal RNase P protein component 4 family.</text>
</comment>
<dbReference type="OrthoDB" id="128536at2759"/>
<dbReference type="Pfam" id="PF04032">
    <property type="entry name" value="Rpr2"/>
    <property type="match status" value="1"/>
</dbReference>
<dbReference type="GeneID" id="11532823"/>
<sequence>MSAENAEIIATKPPKNASNKEQFQRINYLYQLSMHYKNANLDISRTYVNLLDTISKKTNTKISPNIKRSYCKKCKRLIDYKDPKMFKVVKSKNKKNDKFIINCKCGSKKTFPIGLNRDYKTYTEKEGNLLEI</sequence>
<evidence type="ECO:0000313" key="5">
    <source>
        <dbReference type="EMBL" id="CCE64710.1"/>
    </source>
</evidence>
<dbReference type="EMBL" id="HE612864">
    <property type="protein sequence ID" value="CCE64710.1"/>
    <property type="molecule type" value="Genomic_DNA"/>
</dbReference>
<dbReference type="GO" id="GO:0034965">
    <property type="term" value="P:intronic box C/D snoRNA processing"/>
    <property type="evidence" value="ECO:0007669"/>
    <property type="project" value="EnsemblFungi"/>
</dbReference>
<dbReference type="GO" id="GO:0046872">
    <property type="term" value="F:metal ion binding"/>
    <property type="evidence" value="ECO:0007669"/>
    <property type="project" value="UniProtKB-KW"/>
</dbReference>
<evidence type="ECO:0000256" key="3">
    <source>
        <dbReference type="ARBA" id="ARBA00022833"/>
    </source>
</evidence>
<name>G8BXT2_TETPH</name>
<gene>
    <name evidence="5" type="primary">TPHA0I02060</name>
    <name evidence="5" type="ordered locus">TPHA_0I02060</name>
</gene>
<dbReference type="PANTHER" id="PTHR14742">
    <property type="entry name" value="RIBONUCLEASE P SUBUNIT P21"/>
    <property type="match status" value="1"/>
</dbReference>
<accession>G8BXT2</accession>
<evidence type="ECO:0000256" key="4">
    <source>
        <dbReference type="ARBA" id="ARBA00038402"/>
    </source>
</evidence>
<dbReference type="GO" id="GO:0005655">
    <property type="term" value="C:nucleolar ribonuclease P complex"/>
    <property type="evidence" value="ECO:0007669"/>
    <property type="project" value="EnsemblFungi"/>
</dbReference>
<organism evidence="5 6">
    <name type="scientific">Tetrapisispora phaffii (strain ATCC 24235 / CBS 4417 / NBRC 1672 / NRRL Y-8282 / UCD 70-5)</name>
    <name type="common">Yeast</name>
    <name type="synonym">Fabospora phaffii</name>
    <dbReference type="NCBI Taxonomy" id="1071381"/>
    <lineage>
        <taxon>Eukaryota</taxon>
        <taxon>Fungi</taxon>
        <taxon>Dikarya</taxon>
        <taxon>Ascomycota</taxon>
        <taxon>Saccharomycotina</taxon>
        <taxon>Saccharomycetes</taxon>
        <taxon>Saccharomycetales</taxon>
        <taxon>Saccharomycetaceae</taxon>
        <taxon>Tetrapisispora</taxon>
    </lineage>
</organism>
<keyword evidence="1" id="KW-0819">tRNA processing</keyword>
<dbReference type="GO" id="GO:0004526">
    <property type="term" value="F:ribonuclease P activity"/>
    <property type="evidence" value="ECO:0007669"/>
    <property type="project" value="EnsemblFungi"/>
</dbReference>
<keyword evidence="6" id="KW-1185">Reference proteome</keyword>
<evidence type="ECO:0000256" key="2">
    <source>
        <dbReference type="ARBA" id="ARBA00022723"/>
    </source>
</evidence>
<dbReference type="AlphaFoldDB" id="G8BXT2"/>
<dbReference type="RefSeq" id="XP_003687144.1">
    <property type="nucleotide sequence ID" value="XM_003687096.1"/>
</dbReference>
<proteinExistence type="inferred from homology"/>
<reference evidence="5 6" key="1">
    <citation type="journal article" date="2011" name="Proc. Natl. Acad. Sci. U.S.A.">
        <title>Evolutionary erosion of yeast sex chromosomes by mating-type switching accidents.</title>
        <authorList>
            <person name="Gordon J.L."/>
            <person name="Armisen D."/>
            <person name="Proux-Wera E."/>
            <person name="Oheigeartaigh S.S."/>
            <person name="Byrne K.P."/>
            <person name="Wolfe K.H."/>
        </authorList>
    </citation>
    <scope>NUCLEOTIDE SEQUENCE [LARGE SCALE GENOMIC DNA]</scope>
    <source>
        <strain evidence="6">ATCC 24235 / CBS 4417 / NBRC 1672 / NRRL Y-8282 / UCD 70-5</strain>
    </source>
</reference>
<evidence type="ECO:0000256" key="1">
    <source>
        <dbReference type="ARBA" id="ARBA00022694"/>
    </source>
</evidence>
<dbReference type="GO" id="GO:0001682">
    <property type="term" value="P:tRNA 5'-leader removal"/>
    <property type="evidence" value="ECO:0007669"/>
    <property type="project" value="EnsemblFungi"/>
</dbReference>
<dbReference type="OMA" id="CKKCHRI"/>
<keyword evidence="2" id="KW-0479">Metal-binding</keyword>
<protein>
    <submittedName>
        <fullName evidence="5">Uncharacterized protein</fullName>
    </submittedName>
</protein>
<keyword evidence="3" id="KW-0862">Zinc</keyword>
<dbReference type="Proteomes" id="UP000005666">
    <property type="component" value="Chromosome 9"/>
</dbReference>
<dbReference type="InterPro" id="IPR007175">
    <property type="entry name" value="Rpr2/Snm1/Rpp21"/>
</dbReference>
<dbReference type="eggNOG" id="KOG4394">
    <property type="taxonomic scope" value="Eukaryota"/>
</dbReference>